<dbReference type="GO" id="GO:0006777">
    <property type="term" value="P:Mo-molybdopterin cofactor biosynthetic process"/>
    <property type="evidence" value="ECO:0007669"/>
    <property type="project" value="InterPro"/>
</dbReference>
<evidence type="ECO:0000313" key="3">
    <source>
        <dbReference type="Proteomes" id="UP000248887"/>
    </source>
</evidence>
<organism evidence="2 3">
    <name type="scientific">Ancylobacter novellus</name>
    <name type="common">Thiobacillus novellus</name>
    <dbReference type="NCBI Taxonomy" id="921"/>
    <lineage>
        <taxon>Bacteria</taxon>
        <taxon>Pseudomonadati</taxon>
        <taxon>Pseudomonadota</taxon>
        <taxon>Alphaproteobacteria</taxon>
        <taxon>Hyphomicrobiales</taxon>
        <taxon>Xanthobacteraceae</taxon>
        <taxon>Ancylobacter</taxon>
    </lineage>
</organism>
<proteinExistence type="predicted"/>
<sequence length="178" mass="19206">MRLIGFAGWSGAGKTTLLARLIPALVARGLTVSTIKHAHHNFDIDKPGKDSHTHRLAGASEVLVASATRWALMHELRGAPEPDLPELLAHVSPVDIVLVEGFKRDHHPKIEIHRAEVGKPFLHPDDPHILAIASDTALADAPLPVLDLDDIEAIADAVQRHAVPVASIQWRVVDQAVG</sequence>
<evidence type="ECO:0000313" key="2">
    <source>
        <dbReference type="EMBL" id="PZQ83220.1"/>
    </source>
</evidence>
<name>A0A2W5TA21_ANCNO</name>
<dbReference type="Pfam" id="PF03205">
    <property type="entry name" value="MobB"/>
    <property type="match status" value="1"/>
</dbReference>
<comment type="caution">
    <text evidence="2">The sequence shown here is derived from an EMBL/GenBank/DDBJ whole genome shotgun (WGS) entry which is preliminary data.</text>
</comment>
<dbReference type="PANTHER" id="PTHR40072:SF1">
    <property type="entry name" value="MOLYBDOPTERIN-GUANINE DINUCLEOTIDE BIOSYNTHESIS ADAPTER PROTEIN"/>
    <property type="match status" value="1"/>
</dbReference>
<dbReference type="AlphaFoldDB" id="A0A2W5TA21"/>
<gene>
    <name evidence="2" type="primary">mobB</name>
    <name evidence="2" type="ORF">DI549_08890</name>
</gene>
<dbReference type="NCBIfam" id="TIGR00176">
    <property type="entry name" value="mobB"/>
    <property type="match status" value="1"/>
</dbReference>
<dbReference type="Proteomes" id="UP000248887">
    <property type="component" value="Unassembled WGS sequence"/>
</dbReference>
<dbReference type="InterPro" id="IPR027417">
    <property type="entry name" value="P-loop_NTPase"/>
</dbReference>
<feature type="domain" description="Molybdopterin-guanine dinucleotide biosynthesis protein B (MobB)" evidence="1">
    <location>
        <begin position="4"/>
        <end position="135"/>
    </location>
</feature>
<reference evidence="2 3" key="1">
    <citation type="submission" date="2017-08" db="EMBL/GenBank/DDBJ databases">
        <title>Infants hospitalized years apart are colonized by the same room-sourced microbial strains.</title>
        <authorList>
            <person name="Brooks B."/>
            <person name="Olm M.R."/>
            <person name="Firek B.A."/>
            <person name="Baker R."/>
            <person name="Thomas B.C."/>
            <person name="Morowitz M.J."/>
            <person name="Banfield J.F."/>
        </authorList>
    </citation>
    <scope>NUCLEOTIDE SEQUENCE [LARGE SCALE GENOMIC DNA]</scope>
    <source>
        <strain evidence="2">S2_005_001_R2_27</strain>
    </source>
</reference>
<dbReference type="InterPro" id="IPR052539">
    <property type="entry name" value="MGD_biosynthesis_adapter"/>
</dbReference>
<evidence type="ECO:0000259" key="1">
    <source>
        <dbReference type="Pfam" id="PF03205"/>
    </source>
</evidence>
<dbReference type="CDD" id="cd03116">
    <property type="entry name" value="MobB"/>
    <property type="match status" value="1"/>
</dbReference>
<dbReference type="Gene3D" id="3.40.50.300">
    <property type="entry name" value="P-loop containing nucleotide triphosphate hydrolases"/>
    <property type="match status" value="1"/>
</dbReference>
<dbReference type="InterPro" id="IPR004435">
    <property type="entry name" value="MobB_dom"/>
</dbReference>
<dbReference type="EMBL" id="QFQD01000022">
    <property type="protein sequence ID" value="PZQ83220.1"/>
    <property type="molecule type" value="Genomic_DNA"/>
</dbReference>
<dbReference type="SUPFAM" id="SSF52540">
    <property type="entry name" value="P-loop containing nucleoside triphosphate hydrolases"/>
    <property type="match status" value="1"/>
</dbReference>
<accession>A0A2W5TA21</accession>
<dbReference type="PANTHER" id="PTHR40072">
    <property type="entry name" value="MOLYBDOPTERIN-GUANINE DINUCLEOTIDE BIOSYNTHESIS ADAPTER PROTEIN-RELATED"/>
    <property type="match status" value="1"/>
</dbReference>
<dbReference type="GO" id="GO:0005525">
    <property type="term" value="F:GTP binding"/>
    <property type="evidence" value="ECO:0007669"/>
    <property type="project" value="InterPro"/>
</dbReference>
<protein>
    <submittedName>
        <fullName evidence="2">Molybdopterin-guanine dinucleotide biosynthesis protein B</fullName>
    </submittedName>
</protein>